<dbReference type="Gene3D" id="1.10.3480.10">
    <property type="entry name" value="TorD-like"/>
    <property type="match status" value="1"/>
</dbReference>
<evidence type="ECO:0000313" key="2">
    <source>
        <dbReference type="EMBL" id="MBD1544664.1"/>
    </source>
</evidence>
<dbReference type="GO" id="GO:0016530">
    <property type="term" value="F:metallochaperone activity"/>
    <property type="evidence" value="ECO:0007669"/>
    <property type="project" value="TreeGrafter"/>
</dbReference>
<accession>A0A926NT14</accession>
<dbReference type="GO" id="GO:0051131">
    <property type="term" value="P:chaperone-mediated protein complex assembly"/>
    <property type="evidence" value="ECO:0007669"/>
    <property type="project" value="InterPro"/>
</dbReference>
<comment type="caution">
    <text evidence="2">The sequence shown here is derived from an EMBL/GenBank/DDBJ whole genome shotgun (WGS) entry which is preliminary data.</text>
</comment>
<dbReference type="InterPro" id="IPR020945">
    <property type="entry name" value="DMSO/NO3_reduct_chaperone"/>
</dbReference>
<dbReference type="Proteomes" id="UP000598467">
    <property type="component" value="Unassembled WGS sequence"/>
</dbReference>
<dbReference type="EMBL" id="JABFCZ010000001">
    <property type="protein sequence ID" value="MBD1544664.1"/>
    <property type="molecule type" value="Genomic_DNA"/>
</dbReference>
<dbReference type="Pfam" id="PF02613">
    <property type="entry name" value="Nitrate_red_del"/>
    <property type="match status" value="1"/>
</dbReference>
<dbReference type="InterPro" id="IPR003765">
    <property type="entry name" value="NO3_reductase_chaperone_NarJ"/>
</dbReference>
<evidence type="ECO:0000313" key="3">
    <source>
        <dbReference type="Proteomes" id="UP000598467"/>
    </source>
</evidence>
<dbReference type="PANTHER" id="PTHR43680">
    <property type="entry name" value="NITRATE REDUCTASE MOLYBDENUM COFACTOR ASSEMBLY CHAPERONE"/>
    <property type="match status" value="1"/>
</dbReference>
<name>A0A926NT14_9HYPH</name>
<dbReference type="GO" id="GO:0051082">
    <property type="term" value="F:unfolded protein binding"/>
    <property type="evidence" value="ECO:0007669"/>
    <property type="project" value="InterPro"/>
</dbReference>
<protein>
    <submittedName>
        <fullName evidence="2">Nitrate reductase molybdenum cofactor assembly chaperone</fullName>
    </submittedName>
</protein>
<dbReference type="SUPFAM" id="SSF89155">
    <property type="entry name" value="TorD-like"/>
    <property type="match status" value="1"/>
</dbReference>
<proteinExistence type="predicted"/>
<reference evidence="2" key="1">
    <citation type="submission" date="2020-05" db="EMBL/GenBank/DDBJ databases">
        <title>Identification of trans-AT polyketide cluster in two marine bacteria, producers of a novel glutaramide-containing polyketide sesbanimide D and analogs.</title>
        <authorList>
            <person name="Kacar D."/>
            <person name="Rodriguez P."/>
            <person name="Canedo L."/>
            <person name="Gonzalez E."/>
            <person name="Galan B."/>
            <person name="De La Calle F."/>
            <person name="Garcia J.L."/>
        </authorList>
    </citation>
    <scope>NUCLEOTIDE SEQUENCE</scope>
    <source>
        <strain evidence="2">PHM038</strain>
    </source>
</reference>
<dbReference type="PANTHER" id="PTHR43680:SF2">
    <property type="entry name" value="NITRATE REDUCTASE MOLYBDENUM COFACTOR ASSEMBLY CHAPERONE NARJ"/>
    <property type="match status" value="1"/>
</dbReference>
<dbReference type="InterPro" id="IPR036411">
    <property type="entry name" value="TorD-like_sf"/>
</dbReference>
<dbReference type="NCBIfam" id="TIGR00684">
    <property type="entry name" value="narJ"/>
    <property type="match status" value="1"/>
</dbReference>
<gene>
    <name evidence="2" type="primary">narJ</name>
    <name evidence="2" type="ORF">HK439_00170</name>
</gene>
<sequence>MQKTLKILSLLLSYPTRELQDAAQDLRQVLRDEPCLSERQERLLRALIEDIAGLDLYDAQERYVFLFDRTRSLSLHLFEHVHGESRDRGQAMVDLMATYEANGFAIDARELPDYLPLFLEYLSLRPEAEAREFLGQTSHILSVLKTRLKKRGSIYRNAFTVLEALAEGKPDRSLVRDLLGLGEDDPNDLKALDEIWEEEAVTFGGNAGENACGPDRLQRQIRAAARKPSDPPAQTSL</sequence>
<dbReference type="GO" id="GO:0042128">
    <property type="term" value="P:nitrate assimilation"/>
    <property type="evidence" value="ECO:0007669"/>
    <property type="project" value="UniProtKB-KW"/>
</dbReference>
<keyword evidence="1" id="KW-0534">Nitrate assimilation</keyword>
<dbReference type="RefSeq" id="WP_190289343.1">
    <property type="nucleotide sequence ID" value="NZ_JABFCZ010000001.1"/>
</dbReference>
<dbReference type="AlphaFoldDB" id="A0A926NT14"/>
<evidence type="ECO:0000256" key="1">
    <source>
        <dbReference type="ARBA" id="ARBA00023063"/>
    </source>
</evidence>
<organism evidence="2 3">
    <name type="scientific">Roseibium aggregatum</name>
    <dbReference type="NCBI Taxonomy" id="187304"/>
    <lineage>
        <taxon>Bacteria</taxon>
        <taxon>Pseudomonadati</taxon>
        <taxon>Pseudomonadota</taxon>
        <taxon>Alphaproteobacteria</taxon>
        <taxon>Hyphomicrobiales</taxon>
        <taxon>Stappiaceae</taxon>
        <taxon>Roseibium</taxon>
    </lineage>
</organism>